<dbReference type="PANTHER" id="PTHR45846:SF1">
    <property type="entry name" value="TRNA-DIHYDROURIDINE(47) SYNTHASE [NAD(P)(+)]-LIKE"/>
    <property type="match status" value="1"/>
</dbReference>
<evidence type="ECO:0000256" key="4">
    <source>
        <dbReference type="ARBA" id="ARBA00022694"/>
    </source>
</evidence>
<evidence type="ECO:0000256" key="8">
    <source>
        <dbReference type="PIRSR" id="PIRSR006621-1"/>
    </source>
</evidence>
<evidence type="ECO:0000313" key="11">
    <source>
        <dbReference type="EMBL" id="CUM74234.1"/>
    </source>
</evidence>
<evidence type="ECO:0000313" key="12">
    <source>
        <dbReference type="Proteomes" id="UP000095553"/>
    </source>
</evidence>
<gene>
    <name evidence="11" type="primary">dus_1</name>
    <name evidence="11" type="ORF">ERS852571_00306</name>
</gene>
<dbReference type="Gene3D" id="3.20.20.70">
    <property type="entry name" value="Aldolase class I"/>
    <property type="match status" value="1"/>
</dbReference>
<comment type="cofactor">
    <cofactor evidence="1 7 9">
        <name>FMN</name>
        <dbReference type="ChEBI" id="CHEBI:58210"/>
    </cofactor>
</comment>
<dbReference type="GO" id="GO:0050660">
    <property type="term" value="F:flavin adenine dinucleotide binding"/>
    <property type="evidence" value="ECO:0007669"/>
    <property type="project" value="InterPro"/>
</dbReference>
<reference evidence="11 12" key="1">
    <citation type="submission" date="2015-09" db="EMBL/GenBank/DDBJ databases">
        <authorList>
            <consortium name="Pathogen Informatics"/>
        </authorList>
    </citation>
    <scope>NUCLEOTIDE SEQUENCE [LARGE SCALE GENOMIC DNA]</scope>
    <source>
        <strain evidence="11 12">2789STDY5834959</strain>
    </source>
</reference>
<name>A0A173R8D9_ANAHA</name>
<feature type="domain" description="DUS-like FMN-binding" evidence="10">
    <location>
        <begin position="6"/>
        <end position="303"/>
    </location>
</feature>
<proteinExistence type="inferred from homology"/>
<dbReference type="GO" id="GO:0003723">
    <property type="term" value="F:RNA binding"/>
    <property type="evidence" value="ECO:0007669"/>
    <property type="project" value="TreeGrafter"/>
</dbReference>
<evidence type="ECO:0000256" key="5">
    <source>
        <dbReference type="ARBA" id="ARBA00022857"/>
    </source>
</evidence>
<dbReference type="PROSITE" id="PS01136">
    <property type="entry name" value="UPF0034"/>
    <property type="match status" value="1"/>
</dbReference>
<evidence type="ECO:0000259" key="10">
    <source>
        <dbReference type="Pfam" id="PF01207"/>
    </source>
</evidence>
<keyword evidence="6 7" id="KW-0560">Oxidoreductase</keyword>
<keyword evidence="4 7" id="KW-0819">tRNA processing</keyword>
<dbReference type="Proteomes" id="UP000095553">
    <property type="component" value="Unassembled WGS sequence"/>
</dbReference>
<dbReference type="Pfam" id="PF01207">
    <property type="entry name" value="Dus"/>
    <property type="match status" value="1"/>
</dbReference>
<evidence type="ECO:0000256" key="6">
    <source>
        <dbReference type="ARBA" id="ARBA00023002"/>
    </source>
</evidence>
<feature type="binding site" evidence="9">
    <location>
        <position position="64"/>
    </location>
    <ligand>
        <name>FMN</name>
        <dbReference type="ChEBI" id="CHEBI:58210"/>
    </ligand>
</feature>
<evidence type="ECO:0000256" key="2">
    <source>
        <dbReference type="ARBA" id="ARBA00022630"/>
    </source>
</evidence>
<comment type="function">
    <text evidence="7">Catalyzes the synthesis of 5,6-dihydrouridine (D), a modified base found in the D-loop of most tRNAs, via the reduction of the C5-C6 double bond in target uridines.</text>
</comment>
<evidence type="ECO:0000256" key="1">
    <source>
        <dbReference type="ARBA" id="ARBA00001917"/>
    </source>
</evidence>
<evidence type="ECO:0000256" key="3">
    <source>
        <dbReference type="ARBA" id="ARBA00022643"/>
    </source>
</evidence>
<feature type="active site" description="Proton donor" evidence="8">
    <location>
        <position position="94"/>
    </location>
</feature>
<dbReference type="AlphaFoldDB" id="A0A173R8D9"/>
<evidence type="ECO:0000256" key="7">
    <source>
        <dbReference type="PIRNR" id="PIRNR006621"/>
    </source>
</evidence>
<dbReference type="CDD" id="cd02801">
    <property type="entry name" value="DUS_like_FMN"/>
    <property type="match status" value="1"/>
</dbReference>
<feature type="binding site" evidence="9">
    <location>
        <begin position="218"/>
        <end position="219"/>
    </location>
    <ligand>
        <name>FMN</name>
        <dbReference type="ChEBI" id="CHEBI:58210"/>
    </ligand>
</feature>
<dbReference type="SUPFAM" id="SSF51395">
    <property type="entry name" value="FMN-linked oxidoreductases"/>
    <property type="match status" value="1"/>
</dbReference>
<dbReference type="PANTHER" id="PTHR45846">
    <property type="entry name" value="TRNA-DIHYDROURIDINE(47) SYNTHASE [NAD(P)(+)]-LIKE"/>
    <property type="match status" value="1"/>
</dbReference>
<sequence>MKFYYAPMESITIYLYRNIYEQLFGEIDKYYTPFIMPNGKRTFKTREFQDVLPEHNEGLHIVPQILTKSSEDFIRTAKELKELGYDEVNLNLGCPSRTVVAKQKGSGFLREPEVLDDFLTEIFEALDMKISIKTRIGLRDTEEFEEILSIYNRHPVYELTIHPRLQQEFYKGKPHLDVFEYAVNHSENPLCYNGDIVTKEDYDNITTRFPDVDAVMIGRGLLRNPALVREIKYGQKLTKRELLKMHDTLYEAYQDYLSGDKNVLYKMKEFWNNAAVMFTNHEKYAKKIRKVQTLKNYEQAVNALFSDQDLID</sequence>
<keyword evidence="5" id="KW-0521">NADP</keyword>
<organism evidence="11 12">
    <name type="scientific">Anaerostipes hadrus</name>
    <dbReference type="NCBI Taxonomy" id="649756"/>
    <lineage>
        <taxon>Bacteria</taxon>
        <taxon>Bacillati</taxon>
        <taxon>Bacillota</taxon>
        <taxon>Clostridia</taxon>
        <taxon>Lachnospirales</taxon>
        <taxon>Lachnospiraceae</taxon>
        <taxon>Anaerostipes</taxon>
    </lineage>
</organism>
<keyword evidence="9" id="KW-0547">Nucleotide-binding</keyword>
<dbReference type="InterPro" id="IPR018517">
    <property type="entry name" value="tRNA_hU_synthase_CS"/>
</dbReference>
<dbReference type="EC" id="1.3.1.-" evidence="7"/>
<dbReference type="InterPro" id="IPR035587">
    <property type="entry name" value="DUS-like_FMN-bd"/>
</dbReference>
<feature type="binding site" evidence="9">
    <location>
        <position position="162"/>
    </location>
    <ligand>
        <name>FMN</name>
        <dbReference type="ChEBI" id="CHEBI:58210"/>
    </ligand>
</feature>
<comment type="similarity">
    <text evidence="7">Belongs to the dus family.</text>
</comment>
<dbReference type="EMBL" id="CYXY01000002">
    <property type="protein sequence ID" value="CUM74234.1"/>
    <property type="molecule type" value="Genomic_DNA"/>
</dbReference>
<dbReference type="InterPro" id="IPR001269">
    <property type="entry name" value="DUS_fam"/>
</dbReference>
<dbReference type="GO" id="GO:0017150">
    <property type="term" value="F:tRNA dihydrouridine synthase activity"/>
    <property type="evidence" value="ECO:0007669"/>
    <property type="project" value="InterPro"/>
</dbReference>
<accession>A0A173R8D9</accession>
<feature type="binding site" evidence="9">
    <location>
        <position position="133"/>
    </location>
    <ligand>
        <name>FMN</name>
        <dbReference type="ChEBI" id="CHEBI:58210"/>
    </ligand>
</feature>
<evidence type="ECO:0000256" key="9">
    <source>
        <dbReference type="PIRSR" id="PIRSR006621-2"/>
    </source>
</evidence>
<dbReference type="PIRSF" id="PIRSF006621">
    <property type="entry name" value="Dus"/>
    <property type="match status" value="1"/>
</dbReference>
<dbReference type="InterPro" id="IPR013785">
    <property type="entry name" value="Aldolase_TIM"/>
</dbReference>
<protein>
    <recommendedName>
        <fullName evidence="7">tRNA-dihydrouridine synthase</fullName>
        <ecNumber evidence="7">1.3.1.-</ecNumber>
    </recommendedName>
</protein>
<dbReference type="RefSeq" id="WP_055072255.1">
    <property type="nucleotide sequence ID" value="NZ_CYXY01000002.1"/>
</dbReference>
<keyword evidence="3 7" id="KW-0288">FMN</keyword>
<keyword evidence="2 7" id="KW-0285">Flavoprotein</keyword>